<evidence type="ECO:0000313" key="2">
    <source>
        <dbReference type="Proteomes" id="UP000265341"/>
    </source>
</evidence>
<sequence length="92" mass="10655">MAERTPGAFLARYGLNELRPERRLMYRVVRRRLPSLQDEVQDPLEFHVLRLLQAYALEVLPAGEREPERVSRPVLGVLGQTDLFPTRDTLEA</sequence>
<dbReference type="RefSeq" id="WP_119278616.1">
    <property type="nucleotide sequence ID" value="NZ_QWLA01000049.1"/>
</dbReference>
<dbReference type="AlphaFoldDB" id="A0A399ELW6"/>
<proteinExistence type="predicted"/>
<name>A0A399ELW6_9DEIN</name>
<dbReference type="OrthoDB" id="10017270at2"/>
<comment type="caution">
    <text evidence="1">The sequence shown here is derived from an EMBL/GenBank/DDBJ whole genome shotgun (WGS) entry which is preliminary data.</text>
</comment>
<keyword evidence="2" id="KW-1185">Reference proteome</keyword>
<dbReference type="EMBL" id="QWLA01000049">
    <property type="protein sequence ID" value="RIH84945.1"/>
    <property type="molecule type" value="Genomic_DNA"/>
</dbReference>
<accession>A0A399ELW6</accession>
<evidence type="ECO:0000313" key="1">
    <source>
        <dbReference type="EMBL" id="RIH84945.1"/>
    </source>
</evidence>
<organism evidence="1 2">
    <name type="scientific">Calidithermus roseus</name>
    <dbReference type="NCBI Taxonomy" id="1644118"/>
    <lineage>
        <taxon>Bacteria</taxon>
        <taxon>Thermotogati</taxon>
        <taxon>Deinococcota</taxon>
        <taxon>Deinococci</taxon>
        <taxon>Thermales</taxon>
        <taxon>Thermaceae</taxon>
        <taxon>Calidithermus</taxon>
    </lineage>
</organism>
<dbReference type="Proteomes" id="UP000265341">
    <property type="component" value="Unassembled WGS sequence"/>
</dbReference>
<reference evidence="1 2" key="1">
    <citation type="submission" date="2018-08" db="EMBL/GenBank/DDBJ databases">
        <title>Meiothermus roseus NBRC 110900 genome sequencing project.</title>
        <authorList>
            <person name="Da Costa M.S."/>
            <person name="Albuquerque L."/>
            <person name="Raposo P."/>
            <person name="Froufe H.J.C."/>
            <person name="Barroso C.S."/>
            <person name="Egas C."/>
        </authorList>
    </citation>
    <scope>NUCLEOTIDE SEQUENCE [LARGE SCALE GENOMIC DNA]</scope>
    <source>
        <strain evidence="1 2">NBRC 110900</strain>
    </source>
</reference>
<protein>
    <submittedName>
        <fullName evidence="1">Uncharacterized protein</fullName>
    </submittedName>
</protein>
<gene>
    <name evidence="1" type="ORF">Mrose_02413</name>
</gene>